<gene>
    <name evidence="1" type="ORF">OJAV_G00175670</name>
</gene>
<dbReference type="AlphaFoldDB" id="A0A437CFV4"/>
<proteinExistence type="predicted"/>
<accession>A0A437CFV4</accession>
<reference evidence="1 2" key="1">
    <citation type="submission" date="2018-11" db="EMBL/GenBank/DDBJ databases">
        <authorList>
            <person name="Lopez-Roques C."/>
            <person name="Donnadieu C."/>
            <person name="Bouchez O."/>
            <person name="Klopp C."/>
            <person name="Cabau C."/>
            <person name="Zahm M."/>
        </authorList>
    </citation>
    <scope>NUCLEOTIDE SEQUENCE [LARGE SCALE GENOMIC DNA]</scope>
    <source>
        <strain evidence="1">RS831</strain>
        <tissue evidence="1">Whole body</tissue>
    </source>
</reference>
<reference evidence="1 2" key="2">
    <citation type="submission" date="2019-01" db="EMBL/GenBank/DDBJ databases">
        <title>A chromosome length genome reference of the Java medaka (oryzias javanicus).</title>
        <authorList>
            <person name="Herpin A."/>
            <person name="Takehana Y."/>
            <person name="Naruse K."/>
            <person name="Ansai S."/>
            <person name="Kawaguchi M."/>
        </authorList>
    </citation>
    <scope>NUCLEOTIDE SEQUENCE [LARGE SCALE GENOMIC DNA]</scope>
    <source>
        <strain evidence="1">RS831</strain>
        <tissue evidence="1">Whole body</tissue>
    </source>
</reference>
<sequence length="66" mass="7221">MQFYPDCIPPLVQRETGFSQLLEEKEEPQNTKKQSAAVGSLGVVRGETPAVPVFEVQLLGATRMSS</sequence>
<name>A0A437CFV4_ORYJA</name>
<evidence type="ECO:0000313" key="1">
    <source>
        <dbReference type="EMBL" id="RVE61747.1"/>
    </source>
</evidence>
<evidence type="ECO:0000313" key="2">
    <source>
        <dbReference type="Proteomes" id="UP000283210"/>
    </source>
</evidence>
<keyword evidence="2" id="KW-1185">Reference proteome</keyword>
<protein>
    <submittedName>
        <fullName evidence="1">Uncharacterized protein</fullName>
    </submittedName>
</protein>
<organism evidence="1 2">
    <name type="scientific">Oryzias javanicus</name>
    <name type="common">Javanese ricefish</name>
    <name type="synonym">Aplocheilus javanicus</name>
    <dbReference type="NCBI Taxonomy" id="123683"/>
    <lineage>
        <taxon>Eukaryota</taxon>
        <taxon>Metazoa</taxon>
        <taxon>Chordata</taxon>
        <taxon>Craniata</taxon>
        <taxon>Vertebrata</taxon>
        <taxon>Euteleostomi</taxon>
        <taxon>Actinopterygii</taxon>
        <taxon>Neopterygii</taxon>
        <taxon>Teleostei</taxon>
        <taxon>Neoteleostei</taxon>
        <taxon>Acanthomorphata</taxon>
        <taxon>Ovalentaria</taxon>
        <taxon>Atherinomorphae</taxon>
        <taxon>Beloniformes</taxon>
        <taxon>Adrianichthyidae</taxon>
        <taxon>Oryziinae</taxon>
        <taxon>Oryzias</taxon>
    </lineage>
</organism>
<dbReference type="EMBL" id="CM012453">
    <property type="protein sequence ID" value="RVE61747.1"/>
    <property type="molecule type" value="Genomic_DNA"/>
</dbReference>
<dbReference type="Proteomes" id="UP000283210">
    <property type="component" value="Chromosome 17"/>
</dbReference>